<dbReference type="InterPro" id="IPR043129">
    <property type="entry name" value="ATPase_NBD"/>
</dbReference>
<evidence type="ECO:0000256" key="2">
    <source>
        <dbReference type="RuleBase" id="RU000487"/>
    </source>
</evidence>
<accession>A0A9N8DIP5</accession>
<dbReference type="OrthoDB" id="337660at2759"/>
<dbReference type="Gene3D" id="3.30.420.40">
    <property type="match status" value="2"/>
</dbReference>
<comment type="similarity">
    <text evidence="2">Belongs to the actin family.</text>
</comment>
<reference evidence="3" key="1">
    <citation type="submission" date="2020-06" db="EMBL/GenBank/DDBJ databases">
        <authorList>
            <consortium name="Plant Systems Biology data submission"/>
        </authorList>
    </citation>
    <scope>NUCLEOTIDE SEQUENCE</scope>
    <source>
        <strain evidence="3">D6</strain>
    </source>
</reference>
<dbReference type="AlphaFoldDB" id="A0A9N8DIP5"/>
<dbReference type="SMART" id="SM00268">
    <property type="entry name" value="ACTIN"/>
    <property type="match status" value="1"/>
</dbReference>
<dbReference type="Proteomes" id="UP001153069">
    <property type="component" value="Unassembled WGS sequence"/>
</dbReference>
<dbReference type="PROSITE" id="PS01036">
    <property type="entry name" value="HSP70_3"/>
    <property type="match status" value="1"/>
</dbReference>
<dbReference type="PANTHER" id="PTHR11937">
    <property type="entry name" value="ACTIN"/>
    <property type="match status" value="1"/>
</dbReference>
<dbReference type="InterPro" id="IPR018181">
    <property type="entry name" value="Heat_shock_70_CS"/>
</dbReference>
<dbReference type="Pfam" id="PF00022">
    <property type="entry name" value="Actin"/>
    <property type="match status" value="2"/>
</dbReference>
<comment type="caution">
    <text evidence="3">The sequence shown here is derived from an EMBL/GenBank/DDBJ whole genome shotgun (WGS) entry which is preliminary data.</text>
</comment>
<organism evidence="3 4">
    <name type="scientific">Seminavis robusta</name>
    <dbReference type="NCBI Taxonomy" id="568900"/>
    <lineage>
        <taxon>Eukaryota</taxon>
        <taxon>Sar</taxon>
        <taxon>Stramenopiles</taxon>
        <taxon>Ochrophyta</taxon>
        <taxon>Bacillariophyta</taxon>
        <taxon>Bacillariophyceae</taxon>
        <taxon>Bacillariophycidae</taxon>
        <taxon>Naviculales</taxon>
        <taxon>Naviculaceae</taxon>
        <taxon>Seminavis</taxon>
    </lineage>
</organism>
<dbReference type="InterPro" id="IPR004000">
    <property type="entry name" value="Actin"/>
</dbReference>
<proteinExistence type="inferred from homology"/>
<name>A0A9N8DIP5_9STRA</name>
<evidence type="ECO:0000313" key="4">
    <source>
        <dbReference type="Proteomes" id="UP001153069"/>
    </source>
</evidence>
<sequence>MKDVIVCDVGSHSIKLGFAGDHVPSLVVPCFYGKSDRGAKETVYFGAEALEESGVNRIELKLVFDAAGTVKEWRRFEELFTWALRKLVGDDENAGVFSSLKLFLPRPANMNNDELQKLSELLFEKLKFRAVTMQPEAALILMVQGHQTTGLIVEAGAGSIRLLPVYHGHAIVAANRRIPIGGRVMTRHLVKLLGDQGYPLNAKRDFDLIVSDPTKQSFCYAAPSYAEEKRCSMETSLLLEQTQLLDGTEVDLEKERFETVECMFNPSLLGIEAKGIGHAIVELVATSIPLDCVKDIVSRIILSGGLSRIPGLLERLQAEVRTQFRDEKQWNPRFREEKNWTPLQVENISVELANEEFSLFHGASIVGDAIGMKREFWVTQNDYKRDGVPGLLKKCRL</sequence>
<evidence type="ECO:0000313" key="3">
    <source>
        <dbReference type="EMBL" id="CAB9502635.1"/>
    </source>
</evidence>
<dbReference type="Gene3D" id="3.90.640.10">
    <property type="entry name" value="Actin, Chain A, domain 4"/>
    <property type="match status" value="1"/>
</dbReference>
<evidence type="ECO:0000256" key="1">
    <source>
        <dbReference type="ARBA" id="ARBA00049360"/>
    </source>
</evidence>
<protein>
    <submittedName>
        <fullName evidence="3">Actin, cytoplasmic</fullName>
    </submittedName>
</protein>
<dbReference type="EMBL" id="CAICTM010000141">
    <property type="protein sequence ID" value="CAB9502635.1"/>
    <property type="molecule type" value="Genomic_DNA"/>
</dbReference>
<comment type="catalytic activity">
    <reaction evidence="1">
        <text>ATP + H2O = ADP + phosphate + H(+)</text>
        <dbReference type="Rhea" id="RHEA:13065"/>
        <dbReference type="ChEBI" id="CHEBI:15377"/>
        <dbReference type="ChEBI" id="CHEBI:15378"/>
        <dbReference type="ChEBI" id="CHEBI:30616"/>
        <dbReference type="ChEBI" id="CHEBI:43474"/>
        <dbReference type="ChEBI" id="CHEBI:456216"/>
    </reaction>
</comment>
<keyword evidence="4" id="KW-1185">Reference proteome</keyword>
<gene>
    <name evidence="3" type="ORF">SEMRO_142_G066120.1</name>
</gene>
<dbReference type="SUPFAM" id="SSF53067">
    <property type="entry name" value="Actin-like ATPase domain"/>
    <property type="match status" value="2"/>
</dbReference>